<feature type="signal peptide" evidence="1">
    <location>
        <begin position="1"/>
        <end position="19"/>
    </location>
</feature>
<keyword evidence="1" id="KW-0732">Signal</keyword>
<dbReference type="SUPFAM" id="SSF56529">
    <property type="entry name" value="FAH"/>
    <property type="match status" value="1"/>
</dbReference>
<dbReference type="EMBL" id="JAKLTN010000001">
    <property type="protein sequence ID" value="MCG2575786.1"/>
    <property type="molecule type" value="Genomic_DNA"/>
</dbReference>
<keyword evidence="3" id="KW-1185">Reference proteome</keyword>
<evidence type="ECO:0000256" key="1">
    <source>
        <dbReference type="SAM" id="SignalP"/>
    </source>
</evidence>
<reference evidence="2" key="1">
    <citation type="submission" date="2022-01" db="EMBL/GenBank/DDBJ databases">
        <authorList>
            <person name="Jo J.-H."/>
            <person name="Im W.-T."/>
        </authorList>
    </citation>
    <scope>NUCLEOTIDE SEQUENCE</scope>
    <source>
        <strain evidence="2">XY25</strain>
    </source>
</reference>
<evidence type="ECO:0000313" key="2">
    <source>
        <dbReference type="EMBL" id="MCG2575786.1"/>
    </source>
</evidence>
<comment type="caution">
    <text evidence="2">The sequence shown here is derived from an EMBL/GenBank/DDBJ whole genome shotgun (WGS) entry which is preliminary data.</text>
</comment>
<protein>
    <recommendedName>
        <fullName evidence="4">Hydratase</fullName>
    </recommendedName>
</protein>
<dbReference type="RefSeq" id="WP_275707055.1">
    <property type="nucleotide sequence ID" value="NZ_JAKLTN010000001.1"/>
</dbReference>
<proteinExistence type="predicted"/>
<name>A0ABS9JY07_9RHOO</name>
<dbReference type="InterPro" id="IPR050772">
    <property type="entry name" value="Hydratase-Decarb/MhpD_sf"/>
</dbReference>
<organism evidence="2 3">
    <name type="scientific">Dechloromonas hankyongensis</name>
    <dbReference type="NCBI Taxonomy" id="2908002"/>
    <lineage>
        <taxon>Bacteria</taxon>
        <taxon>Pseudomonadati</taxon>
        <taxon>Pseudomonadota</taxon>
        <taxon>Betaproteobacteria</taxon>
        <taxon>Rhodocyclales</taxon>
        <taxon>Azonexaceae</taxon>
        <taxon>Dechloromonas</taxon>
    </lineage>
</organism>
<gene>
    <name evidence="2" type="ORF">LZ012_02115</name>
</gene>
<evidence type="ECO:0008006" key="4">
    <source>
        <dbReference type="Google" id="ProtNLM"/>
    </source>
</evidence>
<dbReference type="Proteomes" id="UP001165384">
    <property type="component" value="Unassembled WGS sequence"/>
</dbReference>
<dbReference type="PANTHER" id="PTHR30143">
    <property type="entry name" value="ACID HYDRATASE"/>
    <property type="match status" value="1"/>
</dbReference>
<dbReference type="InterPro" id="IPR036663">
    <property type="entry name" value="Fumarylacetoacetase_C_sf"/>
</dbReference>
<feature type="chain" id="PRO_5046112712" description="Hydratase" evidence="1">
    <location>
        <begin position="20"/>
        <end position="283"/>
    </location>
</feature>
<sequence>MRYVFCLSLIIALFGGAQAACPSPESVAALASQWRDMQPISGLDKDMSPTDAACARQLLVGELVRSEGRIVGYKAGLTNAAVQKRFGTDAPVRGILFEKMLLADGAELPAKFGTRPVFEADLVVEVKDEGINQARTPAEVLPHLSALIPFIELPDLLLDPGETPNSATLTAINAGARLGILGRRIAPMPAHLDTLASMSVVVRDVADGNRELARGPGSAILEHPLNAVIWLARDLARNGRQLKAGDLLSLGSFMPLMPPKPGMNIRVSYEGLPGMPGVGVKFK</sequence>
<accession>A0ABS9JY07</accession>
<dbReference type="PANTHER" id="PTHR30143:SF0">
    <property type="entry name" value="2-KETO-4-PENTENOATE HYDRATASE"/>
    <property type="match status" value="1"/>
</dbReference>
<dbReference type="Gene3D" id="3.90.850.10">
    <property type="entry name" value="Fumarylacetoacetase-like, C-terminal domain"/>
    <property type="match status" value="1"/>
</dbReference>
<evidence type="ECO:0000313" key="3">
    <source>
        <dbReference type="Proteomes" id="UP001165384"/>
    </source>
</evidence>